<evidence type="ECO:0000313" key="2">
    <source>
        <dbReference type="Proteomes" id="UP000231019"/>
    </source>
</evidence>
<reference evidence="1 2" key="1">
    <citation type="submission" date="2017-09" db="EMBL/GenBank/DDBJ databases">
        <title>Depth-based differentiation of microbial function through sediment-hosted aquifers and enrichment of novel symbionts in the deep terrestrial subsurface.</title>
        <authorList>
            <person name="Probst A.J."/>
            <person name="Ladd B."/>
            <person name="Jarett J.K."/>
            <person name="Geller-Mcgrath D.E."/>
            <person name="Sieber C.M."/>
            <person name="Emerson J.B."/>
            <person name="Anantharaman K."/>
            <person name="Thomas B.C."/>
            <person name="Malmstrom R."/>
            <person name="Stieglmeier M."/>
            <person name="Klingl A."/>
            <person name="Woyke T."/>
            <person name="Ryan C.M."/>
            <person name="Banfield J.F."/>
        </authorList>
    </citation>
    <scope>NUCLEOTIDE SEQUENCE [LARGE SCALE GENOMIC DNA]</scope>
    <source>
        <strain evidence="1">CG17_big_fil_post_rev_8_21_14_2_50_48_46</strain>
    </source>
</reference>
<dbReference type="AlphaFoldDB" id="A0A2M7G7M0"/>
<dbReference type="EMBL" id="PFFQ01000016">
    <property type="protein sequence ID" value="PIW18017.1"/>
    <property type="molecule type" value="Genomic_DNA"/>
</dbReference>
<sequence length="237" mass="27119">MGYLFLSLNQPLKSIPYIRSGLEIEPLSSLGQALMRQAQSGLIPVGKKSKFIAPEKDDDFEQLYEDTANALMRLLKELLAEPFCTAPPTLEPEILVKIKSKHDEYLARQTKLAKDIQVLDQEIDISDLEIHVATIQRKLKQLENSYSLQALFLEINSQIQNEMEAVNHLIEKVEGILSLNKTLSEDNEIQILMDRCDFIADRLDDLGSKNIEITILEQSYMKYVSRLELLQDLLEEN</sequence>
<gene>
    <name evidence="1" type="ORF">COW36_06650</name>
</gene>
<evidence type="ECO:0000313" key="1">
    <source>
        <dbReference type="EMBL" id="PIW18017.1"/>
    </source>
</evidence>
<name>A0A2M7G7M0_9BACT</name>
<accession>A0A2M7G7M0</accession>
<comment type="caution">
    <text evidence="1">The sequence shown here is derived from an EMBL/GenBank/DDBJ whole genome shotgun (WGS) entry which is preliminary data.</text>
</comment>
<protein>
    <submittedName>
        <fullName evidence="1">Uncharacterized protein</fullName>
    </submittedName>
</protein>
<organism evidence="1 2">
    <name type="scientific">bacterium (Candidatus Blackallbacteria) CG17_big_fil_post_rev_8_21_14_2_50_48_46</name>
    <dbReference type="NCBI Taxonomy" id="2014261"/>
    <lineage>
        <taxon>Bacteria</taxon>
        <taxon>Candidatus Blackallbacteria</taxon>
    </lineage>
</organism>
<proteinExistence type="predicted"/>
<dbReference type="Proteomes" id="UP000231019">
    <property type="component" value="Unassembled WGS sequence"/>
</dbReference>